<dbReference type="Gene3D" id="3.40.50.20">
    <property type="match status" value="1"/>
</dbReference>
<proteinExistence type="predicted"/>
<dbReference type="PANTHER" id="PTHR21621:SF0">
    <property type="entry name" value="BETA-CITRYLGLUTAMATE SYNTHASE B-RELATED"/>
    <property type="match status" value="1"/>
</dbReference>
<evidence type="ECO:0000256" key="1">
    <source>
        <dbReference type="ARBA" id="ARBA00023211"/>
    </source>
</evidence>
<keyword evidence="2" id="KW-0067">ATP-binding</keyword>
<evidence type="ECO:0000313" key="5">
    <source>
        <dbReference type="Proteomes" id="UP001501321"/>
    </source>
</evidence>
<evidence type="ECO:0000256" key="2">
    <source>
        <dbReference type="PROSITE-ProRule" id="PRU00409"/>
    </source>
</evidence>
<dbReference type="SUPFAM" id="SSF56059">
    <property type="entry name" value="Glutathione synthetase ATP-binding domain-like"/>
    <property type="match status" value="1"/>
</dbReference>
<dbReference type="InterPro" id="IPR025839">
    <property type="entry name" value="RLAN_dom"/>
</dbReference>
<evidence type="ECO:0000259" key="3">
    <source>
        <dbReference type="PROSITE" id="PS50975"/>
    </source>
</evidence>
<dbReference type="Proteomes" id="UP001501321">
    <property type="component" value="Unassembled WGS sequence"/>
</dbReference>
<dbReference type="InterPro" id="IPR011761">
    <property type="entry name" value="ATP-grasp"/>
</dbReference>
<name>A0ABP8Q936_9GAMM</name>
<evidence type="ECO:0000313" key="4">
    <source>
        <dbReference type="EMBL" id="GAA4499477.1"/>
    </source>
</evidence>
<dbReference type="Gene3D" id="3.30.1490.20">
    <property type="entry name" value="ATP-grasp fold, A domain"/>
    <property type="match status" value="1"/>
</dbReference>
<accession>A0ABP8Q936</accession>
<reference evidence="5" key="1">
    <citation type="journal article" date="2019" name="Int. J. Syst. Evol. Microbiol.">
        <title>The Global Catalogue of Microorganisms (GCM) 10K type strain sequencing project: providing services to taxonomists for standard genome sequencing and annotation.</title>
        <authorList>
            <consortium name="The Broad Institute Genomics Platform"/>
            <consortium name="The Broad Institute Genome Sequencing Center for Infectious Disease"/>
            <person name="Wu L."/>
            <person name="Ma J."/>
        </authorList>
    </citation>
    <scope>NUCLEOTIDE SEQUENCE [LARGE SCALE GENOMIC DNA]</scope>
    <source>
        <strain evidence="5">JCM 32226</strain>
    </source>
</reference>
<dbReference type="Gene3D" id="3.30.470.20">
    <property type="entry name" value="ATP-grasp fold, B domain"/>
    <property type="match status" value="1"/>
</dbReference>
<protein>
    <submittedName>
        <fullName evidence="4">RimK family protein</fullName>
    </submittedName>
</protein>
<dbReference type="InterPro" id="IPR013651">
    <property type="entry name" value="ATP-grasp_RimK-type"/>
</dbReference>
<organism evidence="4 5">
    <name type="scientific">Pseudaeromonas paramecii</name>
    <dbReference type="NCBI Taxonomy" id="2138166"/>
    <lineage>
        <taxon>Bacteria</taxon>
        <taxon>Pseudomonadati</taxon>
        <taxon>Pseudomonadota</taxon>
        <taxon>Gammaproteobacteria</taxon>
        <taxon>Aeromonadales</taxon>
        <taxon>Aeromonadaceae</taxon>
        <taxon>Pseudaeromonas</taxon>
    </lineage>
</organism>
<sequence>MAKFLIVTEEKTDWAAYFPSESVVSVGDYLDHRSDAAARNTQVINLCRNYDYQSLGYYCTLLAEARGHRILPTLRTINELSSKEFQLMVLGGMNEALDQAFAGSPQGTVTQLFYFGQSEVPALQKLARALFEQYPLPVMQVTFRHQRQGWQVAGVAPYPFQQLENGQQDSFAAALERFSRKIWRQSSPHRKYRYDLAILIDREEQLPPSNLMAIKRFIRAGQRLGIKVDLIDKEQMGRLGEYDALFIRATTNIDNYTYQFARRAEKLGLVVIDDPASIMYCTNKVYLAELLEKHKVPTPKTRVIRAGEADWAAKTVAALGLPCVLKLPDGSFSRGVHKVDSLEALEEKAREMMQSSSLILAQEFMYTEFDWRIGVLDRQPLFACKYYMSRGHWQIYQHQAGGNFNAGGWETLDVLAVPRCVRETALKAAALIGDGLYGVDIKQKGNKAYVIEINDNPNIDRGVEDHLMGDLIYERVMTEFLRRMQQRGL</sequence>
<comment type="caution">
    <text evidence="4">The sequence shown here is derived from an EMBL/GenBank/DDBJ whole genome shotgun (WGS) entry which is preliminary data.</text>
</comment>
<dbReference type="PROSITE" id="PS50975">
    <property type="entry name" value="ATP_GRASP"/>
    <property type="match status" value="1"/>
</dbReference>
<dbReference type="InterPro" id="IPR013815">
    <property type="entry name" value="ATP_grasp_subdomain_1"/>
</dbReference>
<feature type="domain" description="ATP-grasp" evidence="3">
    <location>
        <begin position="288"/>
        <end position="482"/>
    </location>
</feature>
<dbReference type="EMBL" id="BAABFC010000012">
    <property type="protein sequence ID" value="GAA4499477.1"/>
    <property type="molecule type" value="Genomic_DNA"/>
</dbReference>
<dbReference type="Pfam" id="PF14401">
    <property type="entry name" value="RLAN"/>
    <property type="match status" value="1"/>
</dbReference>
<dbReference type="RefSeq" id="WP_345012544.1">
    <property type="nucleotide sequence ID" value="NZ_BAABFC010000012.1"/>
</dbReference>
<keyword evidence="1" id="KW-0464">Manganese</keyword>
<dbReference type="Pfam" id="PF08443">
    <property type="entry name" value="RimK"/>
    <property type="match status" value="1"/>
</dbReference>
<gene>
    <name evidence="4" type="ORF">GCM10023095_19720</name>
</gene>
<dbReference type="PANTHER" id="PTHR21621">
    <property type="entry name" value="RIBOSOMAL PROTEIN S6 MODIFICATION PROTEIN"/>
    <property type="match status" value="1"/>
</dbReference>
<keyword evidence="2" id="KW-0547">Nucleotide-binding</keyword>
<keyword evidence="5" id="KW-1185">Reference proteome</keyword>